<evidence type="ECO:0000313" key="2">
    <source>
        <dbReference type="Proteomes" id="UP001072952"/>
    </source>
</evidence>
<reference evidence="1" key="1">
    <citation type="journal article" date="2022" name="Int. J. Mol. Sci.">
        <title>Phenotypic and Genotypic Virulence Characterisation of Staphylococcus pettenkoferi Strains Isolated from Human Bloodstream and Diabetic Foot Infections.</title>
        <authorList>
            <person name="Magnan C."/>
            <person name="Ahmad-Mansour N."/>
            <person name="Pouget C."/>
            <person name="Morsli M."/>
            <person name="Huc-Brandt S."/>
            <person name="Pantel A."/>
            <person name="Dunyach-Remy C."/>
            <person name="Sotto A."/>
            <person name="Molle V."/>
            <person name="Lavigne J.-P."/>
        </authorList>
    </citation>
    <scope>NUCLEOTIDE SEQUENCE</scope>
    <source>
        <strain evidence="1">NSP012P</strain>
    </source>
</reference>
<dbReference type="InterPro" id="IPR046257">
    <property type="entry name" value="DUF6290"/>
</dbReference>
<comment type="caution">
    <text evidence="1">The sequence shown here is derived from an EMBL/GenBank/DDBJ whole genome shotgun (WGS) entry which is preliminary data.</text>
</comment>
<accession>A0ABT4BN15</accession>
<dbReference type="Proteomes" id="UP001072952">
    <property type="component" value="Unassembled WGS sequence"/>
</dbReference>
<dbReference type="Pfam" id="PF19807">
    <property type="entry name" value="DUF6290"/>
    <property type="match status" value="1"/>
</dbReference>
<dbReference type="RefSeq" id="WP_124225484.1">
    <property type="nucleotide sequence ID" value="NZ_JALCYB010000006.1"/>
</dbReference>
<organism evidence="1 2">
    <name type="scientific">Staphylococcus pettenkoferi</name>
    <dbReference type="NCBI Taxonomy" id="170573"/>
    <lineage>
        <taxon>Bacteria</taxon>
        <taxon>Bacillati</taxon>
        <taxon>Bacillota</taxon>
        <taxon>Bacilli</taxon>
        <taxon>Bacillales</taxon>
        <taxon>Staphylococcaceae</taxon>
        <taxon>Staphylococcus</taxon>
    </lineage>
</organism>
<keyword evidence="2" id="KW-1185">Reference proteome</keyword>
<protein>
    <submittedName>
        <fullName evidence="1">DUF6290 family protein</fullName>
    </submittedName>
</protein>
<sequence length="74" mass="8507">MKHKITVELTAEEMKAIQNYAEIHNIDSSQLMKEATLEKIEDEADLASYKEAMKAYNIDPRTYSPEEVDEMLGL</sequence>
<evidence type="ECO:0000313" key="1">
    <source>
        <dbReference type="EMBL" id="MCY1583494.1"/>
    </source>
</evidence>
<dbReference type="EMBL" id="JANSLD010000029">
    <property type="protein sequence ID" value="MCY1583494.1"/>
    <property type="molecule type" value="Genomic_DNA"/>
</dbReference>
<name>A0ABT4BN15_9STAP</name>
<proteinExistence type="predicted"/>
<gene>
    <name evidence="1" type="ORF">NW133_08120</name>
</gene>
<dbReference type="NCBIfam" id="NF046040">
    <property type="entry name" value="RelB_antitoxin"/>
    <property type="match status" value="1"/>
</dbReference>
<reference evidence="1" key="2">
    <citation type="submission" date="2022-08" db="EMBL/GenBank/DDBJ databases">
        <authorList>
            <person name="Magnan C."/>
        </authorList>
    </citation>
    <scope>NUCLEOTIDE SEQUENCE</scope>
    <source>
        <strain evidence="1">NSP012P</strain>
    </source>
</reference>